<accession>A0A1F5NVC1</accession>
<dbReference type="AlphaFoldDB" id="A0A1F5NVC1"/>
<reference evidence="1 2" key="1">
    <citation type="journal article" date="2016" name="Nat. Commun.">
        <title>Thousands of microbial genomes shed light on interconnected biogeochemical processes in an aquifer system.</title>
        <authorList>
            <person name="Anantharaman K."/>
            <person name="Brown C.T."/>
            <person name="Hug L.A."/>
            <person name="Sharon I."/>
            <person name="Castelle C.J."/>
            <person name="Probst A.J."/>
            <person name="Thomas B.C."/>
            <person name="Singh A."/>
            <person name="Wilkins M.J."/>
            <person name="Karaoz U."/>
            <person name="Brodie E.L."/>
            <person name="Williams K.H."/>
            <person name="Hubbard S.S."/>
            <person name="Banfield J.F."/>
        </authorList>
    </citation>
    <scope>NUCLEOTIDE SEQUENCE [LARGE SCALE GENOMIC DNA]</scope>
</reference>
<protein>
    <submittedName>
        <fullName evidence="1">Uncharacterized protein</fullName>
    </submittedName>
</protein>
<dbReference type="EMBL" id="MFEL01000007">
    <property type="protein sequence ID" value="OGE81615.1"/>
    <property type="molecule type" value="Genomic_DNA"/>
</dbReference>
<sequence>MSKTISIKLKKIQYVGDSIGQDIHIEINILGQVFSMEQTIKQGSTVELDRIIAKFPAGNQGFNAKINIKIVEKDFLFNDVGSTSGMIQEGLLNLEVKVREWKKFFRRSTAIFTITFEVKAVESMILKQYRAPKANQDYNRFDDEIIMAVNQWNGRFAAQLNPPPTLLDPNLVKAIIYVESDMGYYKCKGYYPGYPDVMQVADPRNYAIYALKNIFNPKLNRTATEYEVLNGKTVPLEYLEANAEKPETSIYWGVRWLYHLAQ</sequence>
<gene>
    <name evidence="1" type="ORF">A2720_00780</name>
</gene>
<proteinExistence type="predicted"/>
<dbReference type="STRING" id="1817825.A2720_00780"/>
<comment type="caution">
    <text evidence="1">The sequence shown here is derived from an EMBL/GenBank/DDBJ whole genome shotgun (WGS) entry which is preliminary data.</text>
</comment>
<evidence type="ECO:0000313" key="1">
    <source>
        <dbReference type="EMBL" id="OGE81615.1"/>
    </source>
</evidence>
<organism evidence="1 2">
    <name type="scientific">Candidatus Doudnabacteria bacterium RIFCSPHIGHO2_01_FULL_46_24</name>
    <dbReference type="NCBI Taxonomy" id="1817825"/>
    <lineage>
        <taxon>Bacteria</taxon>
        <taxon>Candidatus Doudnaibacteriota</taxon>
    </lineage>
</organism>
<name>A0A1F5NVC1_9BACT</name>
<evidence type="ECO:0000313" key="2">
    <source>
        <dbReference type="Proteomes" id="UP000178892"/>
    </source>
</evidence>
<dbReference type="Proteomes" id="UP000178892">
    <property type="component" value="Unassembled WGS sequence"/>
</dbReference>